<protein>
    <submittedName>
        <fullName evidence="5">Nucleotide exchange factor GrpE</fullName>
    </submittedName>
</protein>
<dbReference type="GO" id="GO:0042803">
    <property type="term" value="F:protein homodimerization activity"/>
    <property type="evidence" value="ECO:0007669"/>
    <property type="project" value="InterPro"/>
</dbReference>
<name>A0A8T4C795_9ARCH</name>
<dbReference type="CDD" id="cd00446">
    <property type="entry name" value="GrpE"/>
    <property type="match status" value="1"/>
</dbReference>
<dbReference type="Gene3D" id="2.30.22.10">
    <property type="entry name" value="Head domain of nucleotide exchange factor GrpE"/>
    <property type="match status" value="1"/>
</dbReference>
<dbReference type="GO" id="GO:0000774">
    <property type="term" value="F:adenyl-nucleotide exchange factor activity"/>
    <property type="evidence" value="ECO:0007669"/>
    <property type="project" value="InterPro"/>
</dbReference>
<feature type="region of interest" description="Disordered" evidence="4">
    <location>
        <begin position="254"/>
        <end position="278"/>
    </location>
</feature>
<dbReference type="Pfam" id="PF01025">
    <property type="entry name" value="GrpE"/>
    <property type="match status" value="1"/>
</dbReference>
<dbReference type="SUPFAM" id="SSF58014">
    <property type="entry name" value="Coiled-coil domain of nucleotide exchange factor GrpE"/>
    <property type="match status" value="1"/>
</dbReference>
<dbReference type="PANTHER" id="PTHR21237">
    <property type="entry name" value="GRPE PROTEIN"/>
    <property type="match status" value="1"/>
</dbReference>
<organism evidence="5 6">
    <name type="scientific">Candidatus Iainarchaeum sp</name>
    <dbReference type="NCBI Taxonomy" id="3101447"/>
    <lineage>
        <taxon>Archaea</taxon>
        <taxon>Candidatus Iainarchaeota</taxon>
        <taxon>Candidatus Iainarchaeia</taxon>
        <taxon>Candidatus Iainarchaeales</taxon>
        <taxon>Candidatus Iainarchaeaceae</taxon>
        <taxon>Candidatus Iainarchaeum</taxon>
    </lineage>
</organism>
<dbReference type="GO" id="GO:0051087">
    <property type="term" value="F:protein-folding chaperone binding"/>
    <property type="evidence" value="ECO:0007669"/>
    <property type="project" value="InterPro"/>
</dbReference>
<dbReference type="PRINTS" id="PR00773">
    <property type="entry name" value="GRPEPROTEIN"/>
</dbReference>
<keyword evidence="2" id="KW-0143">Chaperone</keyword>
<gene>
    <name evidence="5" type="ORF">FJY86_03945</name>
</gene>
<reference evidence="5" key="1">
    <citation type="submission" date="2019-03" db="EMBL/GenBank/DDBJ databases">
        <title>Lake Tanganyika Metagenome-Assembled Genomes (MAGs).</title>
        <authorList>
            <person name="Tran P."/>
        </authorList>
    </citation>
    <scope>NUCLEOTIDE SEQUENCE</scope>
    <source>
        <strain evidence="5">M_DeepCast_50m_m2_156</strain>
    </source>
</reference>
<comment type="caution">
    <text evidence="5">The sequence shown here is derived from an EMBL/GenBank/DDBJ whole genome shotgun (WGS) entry which is preliminary data.</text>
</comment>
<dbReference type="Proteomes" id="UP000774699">
    <property type="component" value="Unassembled WGS sequence"/>
</dbReference>
<dbReference type="Gene3D" id="3.90.20.20">
    <property type="match status" value="1"/>
</dbReference>
<dbReference type="GO" id="GO:0006457">
    <property type="term" value="P:protein folding"/>
    <property type="evidence" value="ECO:0007669"/>
    <property type="project" value="InterPro"/>
</dbReference>
<evidence type="ECO:0000256" key="2">
    <source>
        <dbReference type="ARBA" id="ARBA00023186"/>
    </source>
</evidence>
<dbReference type="InterPro" id="IPR000740">
    <property type="entry name" value="GrpE"/>
</dbReference>
<dbReference type="SUPFAM" id="SSF51064">
    <property type="entry name" value="Head domain of nucleotide exchange factor GrpE"/>
    <property type="match status" value="1"/>
</dbReference>
<dbReference type="InterPro" id="IPR013805">
    <property type="entry name" value="GrpE_CC"/>
</dbReference>
<dbReference type="PANTHER" id="PTHR21237:SF23">
    <property type="entry name" value="GRPE PROTEIN HOMOLOG, MITOCHONDRIAL"/>
    <property type="match status" value="1"/>
</dbReference>
<dbReference type="InterPro" id="IPR009012">
    <property type="entry name" value="GrpE_head"/>
</dbReference>
<dbReference type="HAMAP" id="MF_01151">
    <property type="entry name" value="GrpE"/>
    <property type="match status" value="1"/>
</dbReference>
<feature type="compositionally biased region" description="Polar residues" evidence="4">
    <location>
        <begin position="266"/>
        <end position="278"/>
    </location>
</feature>
<evidence type="ECO:0000313" key="6">
    <source>
        <dbReference type="Proteomes" id="UP000774699"/>
    </source>
</evidence>
<evidence type="ECO:0000313" key="5">
    <source>
        <dbReference type="EMBL" id="MBM3282462.1"/>
    </source>
</evidence>
<sequence length="278" mass="31558">MSVDEIPFPSSVDLTMSLKMSIVALSLFTGTIPNDWHNHSISRSVFRSNGGSIRRMTILNVVRRMPSIIWMGTIRLKKGMTRKNIICLKFLDKMVFSMFKIPEKPSPSKPADASIADAKLLELMETLQRVQADFENYRKRAQNETTINYTRGKAAAFKDVLGILDTLDSAISNEKNGTRNALENIRTHMLHILSQNGVKPIHTLGKIFDPFTSECLLQGNDSQQEEDVVLEELQRGYFFHEDVLRPAKVKVNKRIENEKTNEKNDNQLTNHSGGTNHE</sequence>
<evidence type="ECO:0000256" key="3">
    <source>
        <dbReference type="RuleBase" id="RU004478"/>
    </source>
</evidence>
<accession>A0A8T4C795</accession>
<dbReference type="EMBL" id="VGJJ01000034">
    <property type="protein sequence ID" value="MBM3282462.1"/>
    <property type="molecule type" value="Genomic_DNA"/>
</dbReference>
<comment type="similarity">
    <text evidence="1 3">Belongs to the GrpE family.</text>
</comment>
<evidence type="ECO:0000256" key="4">
    <source>
        <dbReference type="SAM" id="MobiDB-lite"/>
    </source>
</evidence>
<dbReference type="GO" id="GO:0051082">
    <property type="term" value="F:unfolded protein binding"/>
    <property type="evidence" value="ECO:0007669"/>
    <property type="project" value="TreeGrafter"/>
</dbReference>
<proteinExistence type="inferred from homology"/>
<dbReference type="AlphaFoldDB" id="A0A8T4C795"/>
<feature type="compositionally biased region" description="Basic and acidic residues" evidence="4">
    <location>
        <begin position="254"/>
        <end position="265"/>
    </location>
</feature>
<evidence type="ECO:0000256" key="1">
    <source>
        <dbReference type="ARBA" id="ARBA00009054"/>
    </source>
</evidence>